<dbReference type="Proteomes" id="UP000050761">
    <property type="component" value="Unassembled WGS sequence"/>
</dbReference>
<organism evidence="2 3">
    <name type="scientific">Heligmosomoides polygyrus</name>
    <name type="common">Parasitic roundworm</name>
    <dbReference type="NCBI Taxonomy" id="6339"/>
    <lineage>
        <taxon>Eukaryota</taxon>
        <taxon>Metazoa</taxon>
        <taxon>Ecdysozoa</taxon>
        <taxon>Nematoda</taxon>
        <taxon>Chromadorea</taxon>
        <taxon>Rhabditida</taxon>
        <taxon>Rhabditina</taxon>
        <taxon>Rhabditomorpha</taxon>
        <taxon>Strongyloidea</taxon>
        <taxon>Heligmosomidae</taxon>
        <taxon>Heligmosomoides</taxon>
    </lineage>
</organism>
<keyword evidence="2" id="KW-1185">Reference proteome</keyword>
<protein>
    <submittedName>
        <fullName evidence="3">G_PROTEIN_RECEP_F1_2 domain-containing protein</fullName>
    </submittedName>
</protein>
<evidence type="ECO:0000313" key="3">
    <source>
        <dbReference type="WBParaSite" id="HPBE_0000161001-mRNA-1"/>
    </source>
</evidence>
<proteinExistence type="predicted"/>
<reference evidence="3" key="1">
    <citation type="submission" date="2019-09" db="UniProtKB">
        <authorList>
            <consortium name="WormBaseParasite"/>
        </authorList>
    </citation>
    <scope>IDENTIFICATION</scope>
</reference>
<evidence type="ECO:0000313" key="2">
    <source>
        <dbReference type="Proteomes" id="UP000050761"/>
    </source>
</evidence>
<dbReference type="WBParaSite" id="HPBE_0000161001-mRNA-1">
    <property type="protein sequence ID" value="HPBE_0000161001-mRNA-1"/>
    <property type="gene ID" value="HPBE_0000161001"/>
</dbReference>
<accession>A0A183F618</accession>
<keyword evidence="1" id="KW-0472">Membrane</keyword>
<dbReference type="AlphaFoldDB" id="A0A183F618"/>
<evidence type="ECO:0000256" key="1">
    <source>
        <dbReference type="SAM" id="Phobius"/>
    </source>
</evidence>
<keyword evidence="1" id="KW-1133">Transmembrane helix</keyword>
<dbReference type="Gene3D" id="1.20.1070.10">
    <property type="entry name" value="Rhodopsin 7-helix transmembrane proteins"/>
    <property type="match status" value="1"/>
</dbReference>
<name>A0A183F618_HELPZ</name>
<dbReference type="SUPFAM" id="SSF81321">
    <property type="entry name" value="Family A G protein-coupled receptor-like"/>
    <property type="match status" value="1"/>
</dbReference>
<feature type="transmembrane region" description="Helical" evidence="1">
    <location>
        <begin position="68"/>
        <end position="87"/>
    </location>
</feature>
<keyword evidence="1" id="KW-0812">Transmembrane</keyword>
<sequence>LSTVSGLVTHNLFINRRNLAASLNEMATATRVHIPIGTTSSTDSSQPSILYVHTKNFAPPKSQQAHRMVMKMLFIVTAVFFVCYLPYHVERLIVQYTKQQCHSSTFCLLLYPITGNTRIHSLILITNYIARTTRKDGAWNRLYNLCTSKRLM</sequence>